<name>A0A5C4XB24_9HYPH</name>
<dbReference type="Proteomes" id="UP000311605">
    <property type="component" value="Unassembled WGS sequence"/>
</dbReference>
<dbReference type="OrthoDB" id="9811471at2"/>
<dbReference type="RefSeq" id="WP_139679576.1">
    <property type="nucleotide sequence ID" value="NZ_VDMN01000014.1"/>
</dbReference>
<protein>
    <recommendedName>
        <fullName evidence="2">Indoleacetamide hydrolase</fullName>
    </recommendedName>
</protein>
<gene>
    <name evidence="4" type="ORF">FHP24_28230</name>
</gene>
<dbReference type="SUPFAM" id="SSF75304">
    <property type="entry name" value="Amidase signature (AS) enzymes"/>
    <property type="match status" value="1"/>
</dbReference>
<dbReference type="GO" id="GO:0003824">
    <property type="term" value="F:catalytic activity"/>
    <property type="evidence" value="ECO:0007669"/>
    <property type="project" value="InterPro"/>
</dbReference>
<reference evidence="4 5" key="1">
    <citation type="submission" date="2019-06" db="EMBL/GenBank/DDBJ databases">
        <title>The draft genome of Rhizobium smilacinae PTYR-5.</title>
        <authorList>
            <person name="Liu L."/>
            <person name="Li L."/>
            <person name="Zhang X."/>
        </authorList>
    </citation>
    <scope>NUCLEOTIDE SEQUENCE [LARGE SCALE GENOMIC DNA]</scope>
    <source>
        <strain evidence="4 5">PTYR-5</strain>
    </source>
</reference>
<feature type="domain" description="Amidase" evidence="3">
    <location>
        <begin position="25"/>
        <end position="444"/>
    </location>
</feature>
<dbReference type="InterPro" id="IPR000120">
    <property type="entry name" value="Amidase"/>
</dbReference>
<sequence length="470" mass="50043">MSEIWKLGLAETARLIETREISPVEVVDHYLDRANALNPAVNCYVRIEDDSARASAKVAEAEIMAGRYKGAMHGIPYALKDIIDVAGLPTTNGSRLTLNDIATEDSAVVERLSAAGSILLGKAETQEFAIGGPDFSLPHGPARNPWDLDRFTGGSSSGSGSAVAAATVPLAIGTDTGGSVRTPSAYCGLVGMKPTYGRISRRGITQQAYSLETAGPMTWTVKDNAIALEALAGYDRLDPASADIAPQAWSMAVDMGVKAMKIGLVRNFHEQEPDGFSDEIVSAFELAAKVLKDAGAEIVEVELSPLRHYFAAQRVIMYGEAAAFHEDDFRSNLHLYGPYAIERFLPGFLLTAADYVQASRRRGELIRELKEAMCEVDLLLVVGAVGAAPLIKGIEPGSLLNGTLSANAPFNLTGSPAMIVPTGLNPSGLPLAVQIVGRHFDEFSVYQAAQVIETAVGCRNMYPEITAGKC</sequence>
<dbReference type="InterPro" id="IPR023631">
    <property type="entry name" value="Amidase_dom"/>
</dbReference>
<dbReference type="PROSITE" id="PS00571">
    <property type="entry name" value="AMIDASES"/>
    <property type="match status" value="1"/>
</dbReference>
<evidence type="ECO:0000256" key="2">
    <source>
        <dbReference type="ARBA" id="ARBA00021874"/>
    </source>
</evidence>
<evidence type="ECO:0000259" key="3">
    <source>
        <dbReference type="Pfam" id="PF01425"/>
    </source>
</evidence>
<evidence type="ECO:0000313" key="5">
    <source>
        <dbReference type="Proteomes" id="UP000311605"/>
    </source>
</evidence>
<dbReference type="PANTHER" id="PTHR11895">
    <property type="entry name" value="TRANSAMIDASE"/>
    <property type="match status" value="1"/>
</dbReference>
<evidence type="ECO:0000256" key="1">
    <source>
        <dbReference type="ARBA" id="ARBA00003871"/>
    </source>
</evidence>
<accession>A0A5C4XB24</accession>
<dbReference type="InterPro" id="IPR036928">
    <property type="entry name" value="AS_sf"/>
</dbReference>
<dbReference type="EMBL" id="VDMN01000014">
    <property type="protein sequence ID" value="TNM59604.1"/>
    <property type="molecule type" value="Genomic_DNA"/>
</dbReference>
<organism evidence="4 5">
    <name type="scientific">Aliirhizobium smilacinae</name>
    <dbReference type="NCBI Taxonomy" id="1395944"/>
    <lineage>
        <taxon>Bacteria</taxon>
        <taxon>Pseudomonadati</taxon>
        <taxon>Pseudomonadota</taxon>
        <taxon>Alphaproteobacteria</taxon>
        <taxon>Hyphomicrobiales</taxon>
        <taxon>Rhizobiaceae</taxon>
        <taxon>Aliirhizobium</taxon>
    </lineage>
</organism>
<dbReference type="InterPro" id="IPR020556">
    <property type="entry name" value="Amidase_CS"/>
</dbReference>
<dbReference type="AlphaFoldDB" id="A0A5C4XB24"/>
<dbReference type="PANTHER" id="PTHR11895:SF176">
    <property type="entry name" value="AMIDASE AMID-RELATED"/>
    <property type="match status" value="1"/>
</dbReference>
<dbReference type="Pfam" id="PF01425">
    <property type="entry name" value="Amidase"/>
    <property type="match status" value="1"/>
</dbReference>
<keyword evidence="5" id="KW-1185">Reference proteome</keyword>
<dbReference type="Gene3D" id="3.90.1300.10">
    <property type="entry name" value="Amidase signature (AS) domain"/>
    <property type="match status" value="1"/>
</dbReference>
<evidence type="ECO:0000313" key="4">
    <source>
        <dbReference type="EMBL" id="TNM59604.1"/>
    </source>
</evidence>
<comment type="function">
    <text evidence="1">Hydrolyzes indole-3-acetamide (IAM) into indole-3-acetic acid (IAA).</text>
</comment>
<proteinExistence type="predicted"/>
<comment type="caution">
    <text evidence="4">The sequence shown here is derived from an EMBL/GenBank/DDBJ whole genome shotgun (WGS) entry which is preliminary data.</text>
</comment>